<evidence type="ECO:0000313" key="3">
    <source>
        <dbReference type="Proteomes" id="UP000265882"/>
    </source>
</evidence>
<gene>
    <name evidence="2" type="ORF">C4520_02925</name>
</gene>
<organism evidence="2 3">
    <name type="scientific">Abyssobacteria bacterium (strain SURF_5)</name>
    <dbReference type="NCBI Taxonomy" id="2093360"/>
    <lineage>
        <taxon>Bacteria</taxon>
        <taxon>Pseudomonadati</taxon>
        <taxon>Candidatus Hydrogenedentota</taxon>
        <taxon>Candidatus Abyssobacteria</taxon>
    </lineage>
</organism>
<dbReference type="AlphaFoldDB" id="A0A3A4P2P9"/>
<dbReference type="Proteomes" id="UP000265882">
    <property type="component" value="Unassembled WGS sequence"/>
</dbReference>
<evidence type="ECO:0000313" key="2">
    <source>
        <dbReference type="EMBL" id="RJP25085.1"/>
    </source>
</evidence>
<name>A0A3A4P2P9_ABYX5</name>
<reference evidence="2 3" key="1">
    <citation type="journal article" date="2017" name="ISME J.">
        <title>Energy and carbon metabolisms in a deep terrestrial subsurface fluid microbial community.</title>
        <authorList>
            <person name="Momper L."/>
            <person name="Jungbluth S.P."/>
            <person name="Lee M.D."/>
            <person name="Amend J.P."/>
        </authorList>
    </citation>
    <scope>NUCLEOTIDE SEQUENCE [LARGE SCALE GENOMIC DNA]</scope>
    <source>
        <strain evidence="2">SURF_5</strain>
    </source>
</reference>
<comment type="caution">
    <text evidence="2">The sequence shown here is derived from an EMBL/GenBank/DDBJ whole genome shotgun (WGS) entry which is preliminary data.</text>
</comment>
<keyword evidence="1" id="KW-0812">Transmembrane</keyword>
<keyword evidence="1" id="KW-0472">Membrane</keyword>
<keyword evidence="1" id="KW-1133">Transmembrane helix</keyword>
<feature type="transmembrane region" description="Helical" evidence="1">
    <location>
        <begin position="21"/>
        <end position="39"/>
    </location>
</feature>
<accession>A0A3A4P2P9</accession>
<evidence type="ECO:0000256" key="1">
    <source>
        <dbReference type="SAM" id="Phobius"/>
    </source>
</evidence>
<sequence>MRRKDSSEVKAGMLEHALQKLRRRFFVVVPSLLAIHFLLSFSACSEEDRAKRALDQVLREEINQFNKYHQREIKVKVYESGGRYYRVYHEREEPTVNMRRTNSVDTPYIATVSFKENIYLTRKSATREDCRKDSHFLLSDSSKREIVYAFAGGSWRKKEVY</sequence>
<protein>
    <submittedName>
        <fullName evidence="2">Uncharacterized protein</fullName>
    </submittedName>
</protein>
<proteinExistence type="predicted"/>
<dbReference type="EMBL" id="QZKU01000026">
    <property type="protein sequence ID" value="RJP25085.1"/>
    <property type="molecule type" value="Genomic_DNA"/>
</dbReference>